<keyword evidence="3" id="KW-1185">Reference proteome</keyword>
<gene>
    <name evidence="2" type="ORF">KASA_0N04994G</name>
</gene>
<proteinExistence type="predicted"/>
<feature type="compositionally biased region" description="Polar residues" evidence="1">
    <location>
        <begin position="382"/>
        <end position="397"/>
    </location>
</feature>
<dbReference type="OrthoDB" id="376826at2759"/>
<evidence type="ECO:0000313" key="2">
    <source>
        <dbReference type="EMBL" id="SMN20509.1"/>
    </source>
</evidence>
<accession>A0A1X7R4U4</accession>
<sequence length="403" mass="46138">MSQDQALSTDNNIQQSQVDLPESIADVSVVEPEISETTVNAATNDTNSRRIRLAKHSMNSTEAKYKEFKTIEHFKEYKLYSEAREKATNMAVVRVVDANIRPIITTIRSSPILLSTRFLTDFLDKTVLATVIFTENFMPCMKKTGSQEIVKTITYPVVLPLRLTKDVKDATIEVTTYFIYRPYHNQLVRFRHFYNRRFLDTKNKPLIRGNLDPIIGPLNNNIEKMVKARFPDMMVHHKESFCCETSRSASLVYVATKGTKASTLKHMTNKMMMPCMAVHRVNEIFNKHLDKQEDLRLRSVLRASDGAFKEIENEAMNYLRNNFLPRRFKKEPTEILVEIQSIDEESEYHILPIGDPIETHSHGSSTVEDTVNPDAIPEAEPSSEQNVSTENNPSLQVDQPLPV</sequence>
<dbReference type="EMBL" id="FXLY01000005">
    <property type="protein sequence ID" value="SMN20509.1"/>
    <property type="molecule type" value="Genomic_DNA"/>
</dbReference>
<name>A0A1X7R4U4_9SACH</name>
<protein>
    <submittedName>
        <fullName evidence="2">Similar to Saccharomyces cerevisiae YOR313C SPS4 Protein whose expression is induced during sporulation</fullName>
    </submittedName>
</protein>
<feature type="region of interest" description="Disordered" evidence="1">
    <location>
        <begin position="354"/>
        <end position="403"/>
    </location>
</feature>
<evidence type="ECO:0000256" key="1">
    <source>
        <dbReference type="SAM" id="MobiDB-lite"/>
    </source>
</evidence>
<dbReference type="AlphaFoldDB" id="A0A1X7R4U4"/>
<organism evidence="2 3">
    <name type="scientific">Maudiozyma saulgeensis</name>
    <dbReference type="NCBI Taxonomy" id="1789683"/>
    <lineage>
        <taxon>Eukaryota</taxon>
        <taxon>Fungi</taxon>
        <taxon>Dikarya</taxon>
        <taxon>Ascomycota</taxon>
        <taxon>Saccharomycotina</taxon>
        <taxon>Saccharomycetes</taxon>
        <taxon>Saccharomycetales</taxon>
        <taxon>Saccharomycetaceae</taxon>
        <taxon>Maudiozyma</taxon>
    </lineage>
</organism>
<dbReference type="Proteomes" id="UP000196158">
    <property type="component" value="Unassembled WGS sequence"/>
</dbReference>
<dbReference type="Pfam" id="PF17316">
    <property type="entry name" value="Perilipin_2"/>
    <property type="match status" value="1"/>
</dbReference>
<evidence type="ECO:0000313" key="3">
    <source>
        <dbReference type="Proteomes" id="UP000196158"/>
    </source>
</evidence>
<reference evidence="2 3" key="1">
    <citation type="submission" date="2017-04" db="EMBL/GenBank/DDBJ databases">
        <authorList>
            <person name="Afonso C.L."/>
            <person name="Miller P.J."/>
            <person name="Scott M.A."/>
            <person name="Spackman E."/>
            <person name="Goraichik I."/>
            <person name="Dimitrov K.M."/>
            <person name="Suarez D.L."/>
            <person name="Swayne D.E."/>
        </authorList>
    </citation>
    <scope>NUCLEOTIDE SEQUENCE [LARGE SCALE GENOMIC DNA]</scope>
</reference>